<dbReference type="PROSITE" id="PS51257">
    <property type="entry name" value="PROKAR_LIPOPROTEIN"/>
    <property type="match status" value="1"/>
</dbReference>
<accession>A0A7U4M090</accession>
<reference evidence="1 2" key="1">
    <citation type="submission" date="2015-04" db="EMBL/GenBank/DDBJ databases">
        <title>Complete genome sequence of Sulfurovum lithotrophicum ATCC BAA-797T.</title>
        <authorList>
            <person name="Ahn J."/>
            <person name="Park G."/>
            <person name="Jeon W."/>
            <person name="Jang Y."/>
            <person name="Jang M."/>
            <person name="Lee H."/>
            <person name="Lee H."/>
        </authorList>
    </citation>
    <scope>NUCLEOTIDE SEQUENCE [LARGE SCALE GENOMIC DNA]</scope>
    <source>
        <strain evidence="2">ATCC BAA-797 / 42BKT</strain>
    </source>
</reference>
<name>A0A7U4M090_9BACT</name>
<organism evidence="1 2">
    <name type="scientific">Sulfurovum lithotrophicum</name>
    <dbReference type="NCBI Taxonomy" id="206403"/>
    <lineage>
        <taxon>Bacteria</taxon>
        <taxon>Pseudomonadati</taxon>
        <taxon>Campylobacterota</taxon>
        <taxon>Epsilonproteobacteria</taxon>
        <taxon>Campylobacterales</taxon>
        <taxon>Sulfurovaceae</taxon>
        <taxon>Sulfurovum</taxon>
    </lineage>
</organism>
<dbReference type="Proteomes" id="UP000034444">
    <property type="component" value="Chromosome"/>
</dbReference>
<evidence type="ECO:0000313" key="2">
    <source>
        <dbReference type="Proteomes" id="UP000034444"/>
    </source>
</evidence>
<keyword evidence="2" id="KW-1185">Reference proteome</keyword>
<proteinExistence type="predicted"/>
<reference evidence="2" key="2">
    <citation type="journal article" date="2017" name="Stand. Genomic Sci.">
        <title>Complete genome sequence of the sulfur-oxidizing chemolithoautotrophic Sulfurovum lithotrophicum 42BKTT.</title>
        <authorList>
            <person name="Jeon W."/>
            <person name="Priscilla L."/>
            <person name="Park G."/>
            <person name="Lee H."/>
            <person name="Lee N."/>
            <person name="Lee D."/>
            <person name="Kwon H."/>
            <person name="Ahn I."/>
            <person name="Lee C."/>
            <person name="Lee H."/>
            <person name="Ahn J."/>
        </authorList>
    </citation>
    <scope>NUCLEOTIDE SEQUENCE [LARGE SCALE GENOMIC DNA]</scope>
    <source>
        <strain evidence="2">ATCC BAA-797 / 42BKT</strain>
    </source>
</reference>
<protein>
    <recommendedName>
        <fullName evidence="3">Lipoprotein</fullName>
    </recommendedName>
</protein>
<dbReference type="AlphaFoldDB" id="A0A7U4M090"/>
<dbReference type="RefSeq" id="WP_046550527.1">
    <property type="nucleotide sequence ID" value="NZ_CP011308.1"/>
</dbReference>
<dbReference type="KEGG" id="slh:YH65_02755"/>
<dbReference type="EMBL" id="CP011308">
    <property type="protein sequence ID" value="AKF24432.1"/>
    <property type="molecule type" value="Genomic_DNA"/>
</dbReference>
<gene>
    <name evidence="1" type="ORF">YH65_02755</name>
</gene>
<sequence length="67" mass="6852">MKKFTLLTIPILMFLFLMFLSGCTQVVTAPISVAGSVAGATIDITGSAVGAAVNVATSGSDDEEDEK</sequence>
<evidence type="ECO:0008006" key="3">
    <source>
        <dbReference type="Google" id="ProtNLM"/>
    </source>
</evidence>
<evidence type="ECO:0000313" key="1">
    <source>
        <dbReference type="EMBL" id="AKF24432.1"/>
    </source>
</evidence>